<comment type="caution">
    <text evidence="2">The sequence shown here is derived from an EMBL/GenBank/DDBJ whole genome shotgun (WGS) entry which is preliminary data.</text>
</comment>
<accession>A0A2T1LW44</accession>
<keyword evidence="3" id="KW-1185">Reference proteome</keyword>
<dbReference type="Pfam" id="PF01584">
    <property type="entry name" value="CheW"/>
    <property type="match status" value="1"/>
</dbReference>
<feature type="domain" description="CheW-like" evidence="1">
    <location>
        <begin position="2"/>
        <end position="152"/>
    </location>
</feature>
<dbReference type="RefSeq" id="WP_106457519.1">
    <property type="nucleotide sequence ID" value="NZ_PXOH01000015.1"/>
</dbReference>
<dbReference type="SUPFAM" id="SSF50341">
    <property type="entry name" value="CheW-like"/>
    <property type="match status" value="1"/>
</dbReference>
<dbReference type="PANTHER" id="PTHR22617:SF23">
    <property type="entry name" value="CHEMOTAXIS PROTEIN CHEW"/>
    <property type="match status" value="1"/>
</dbReference>
<dbReference type="EMBL" id="PXOH01000015">
    <property type="protein sequence ID" value="PSF36125.1"/>
    <property type="molecule type" value="Genomic_DNA"/>
</dbReference>
<dbReference type="SMART" id="SM00260">
    <property type="entry name" value="CheW"/>
    <property type="match status" value="1"/>
</dbReference>
<dbReference type="OrthoDB" id="425983at2"/>
<dbReference type="InterPro" id="IPR039315">
    <property type="entry name" value="CheW"/>
</dbReference>
<evidence type="ECO:0000313" key="2">
    <source>
        <dbReference type="EMBL" id="PSF36125.1"/>
    </source>
</evidence>
<dbReference type="InterPro" id="IPR036061">
    <property type="entry name" value="CheW-like_dom_sf"/>
</dbReference>
<reference evidence="2 3" key="2">
    <citation type="submission" date="2018-03" db="EMBL/GenBank/DDBJ databases">
        <authorList>
            <person name="Keele B.F."/>
        </authorList>
    </citation>
    <scope>NUCLEOTIDE SEQUENCE [LARGE SCALE GENOMIC DNA]</scope>
    <source>
        <strain evidence="2 3">CCALA 016</strain>
    </source>
</reference>
<sequence length="160" mass="18114">MFPEFFSFQLADSIRIALPLAHVEKIIQIPQKQICPLPGIAPYWAGVANYQGSLLWILDSEQFFNLIQERSFKKTNWTVIVVTFQTSEIRRRIAISVKALNGIISVDLTASSHSSFFPLLPQFQSLFSSSIIYENELLLVLETEALFTSLSTPNLSFIDV</sequence>
<dbReference type="PROSITE" id="PS50851">
    <property type="entry name" value="CHEW"/>
    <property type="match status" value="1"/>
</dbReference>
<dbReference type="Gene3D" id="2.40.50.180">
    <property type="entry name" value="CheA-289, Domain 4"/>
    <property type="match status" value="1"/>
</dbReference>
<dbReference type="GO" id="GO:0006935">
    <property type="term" value="P:chemotaxis"/>
    <property type="evidence" value="ECO:0007669"/>
    <property type="project" value="InterPro"/>
</dbReference>
<reference evidence="2 3" key="1">
    <citation type="submission" date="2018-03" db="EMBL/GenBank/DDBJ databases">
        <title>The ancient ancestry and fast evolution of plastids.</title>
        <authorList>
            <person name="Moore K.R."/>
            <person name="Magnabosco C."/>
            <person name="Momper L."/>
            <person name="Gold D.A."/>
            <person name="Bosak T."/>
            <person name="Fournier G.P."/>
        </authorList>
    </citation>
    <scope>NUCLEOTIDE SEQUENCE [LARGE SCALE GENOMIC DNA]</scope>
    <source>
        <strain evidence="2 3">CCALA 016</strain>
    </source>
</reference>
<dbReference type="Gene3D" id="2.30.30.40">
    <property type="entry name" value="SH3 Domains"/>
    <property type="match status" value="1"/>
</dbReference>
<dbReference type="PANTHER" id="PTHR22617">
    <property type="entry name" value="CHEMOTAXIS SENSOR HISTIDINE KINASE-RELATED"/>
    <property type="match status" value="1"/>
</dbReference>
<proteinExistence type="predicted"/>
<dbReference type="GO" id="GO:0005829">
    <property type="term" value="C:cytosol"/>
    <property type="evidence" value="ECO:0007669"/>
    <property type="project" value="TreeGrafter"/>
</dbReference>
<dbReference type="Proteomes" id="UP000239001">
    <property type="component" value="Unassembled WGS sequence"/>
</dbReference>
<dbReference type="InterPro" id="IPR002545">
    <property type="entry name" value="CheW-lke_dom"/>
</dbReference>
<organism evidence="2 3">
    <name type="scientific">Aphanothece hegewaldii CCALA 016</name>
    <dbReference type="NCBI Taxonomy" id="2107694"/>
    <lineage>
        <taxon>Bacteria</taxon>
        <taxon>Bacillati</taxon>
        <taxon>Cyanobacteriota</taxon>
        <taxon>Cyanophyceae</taxon>
        <taxon>Oscillatoriophycideae</taxon>
        <taxon>Chroococcales</taxon>
        <taxon>Aphanothecaceae</taxon>
        <taxon>Aphanothece</taxon>
    </lineage>
</organism>
<evidence type="ECO:0000313" key="3">
    <source>
        <dbReference type="Proteomes" id="UP000239001"/>
    </source>
</evidence>
<dbReference type="AlphaFoldDB" id="A0A2T1LW44"/>
<protein>
    <recommendedName>
        <fullName evidence="1">CheW-like domain-containing protein</fullName>
    </recommendedName>
</protein>
<dbReference type="GO" id="GO:0007165">
    <property type="term" value="P:signal transduction"/>
    <property type="evidence" value="ECO:0007669"/>
    <property type="project" value="InterPro"/>
</dbReference>
<gene>
    <name evidence="2" type="ORF">C7H19_14085</name>
</gene>
<evidence type="ECO:0000259" key="1">
    <source>
        <dbReference type="PROSITE" id="PS50851"/>
    </source>
</evidence>
<name>A0A2T1LW44_9CHRO</name>